<dbReference type="EMBL" id="JAGTXO010000021">
    <property type="protein sequence ID" value="KAG8462295.1"/>
    <property type="molecule type" value="Genomic_DNA"/>
</dbReference>
<organism evidence="3 4">
    <name type="scientific">Diacronema lutheri</name>
    <name type="common">Unicellular marine alga</name>
    <name type="synonym">Monochrysis lutheri</name>
    <dbReference type="NCBI Taxonomy" id="2081491"/>
    <lineage>
        <taxon>Eukaryota</taxon>
        <taxon>Haptista</taxon>
        <taxon>Haptophyta</taxon>
        <taxon>Pavlovophyceae</taxon>
        <taxon>Pavlovales</taxon>
        <taxon>Pavlovaceae</taxon>
        <taxon>Diacronema</taxon>
    </lineage>
</organism>
<accession>A0A8J5XN96</accession>
<keyword evidence="2" id="KW-0732">Signal</keyword>
<proteinExistence type="predicted"/>
<evidence type="ECO:0000313" key="3">
    <source>
        <dbReference type="EMBL" id="KAG8462295.1"/>
    </source>
</evidence>
<evidence type="ECO:0000256" key="1">
    <source>
        <dbReference type="SAM" id="Phobius"/>
    </source>
</evidence>
<dbReference type="OMA" id="IARMWAT"/>
<keyword evidence="1" id="KW-1133">Transmembrane helix</keyword>
<feature type="signal peptide" evidence="2">
    <location>
        <begin position="1"/>
        <end position="15"/>
    </location>
</feature>
<sequence>MAALALMSTPWLVLAPLNLVKVLLNKRSPIAHKIVHPVSEKCQSECGIARMWATCFWAAQFFLAAILVAVWARSKARPLGAMADVVCIVAAAKLVIGSLLVFNYVTDVVREPVAIGGAYEIMCALVLLRSALADASQAGDGKKGV</sequence>
<feature type="transmembrane region" description="Helical" evidence="1">
    <location>
        <begin position="51"/>
        <end position="72"/>
    </location>
</feature>
<gene>
    <name evidence="3" type="ORF">KFE25_012115</name>
</gene>
<dbReference type="OrthoDB" id="10396792at2759"/>
<feature type="chain" id="PRO_5035212272" evidence="2">
    <location>
        <begin position="16"/>
        <end position="145"/>
    </location>
</feature>
<dbReference type="Proteomes" id="UP000751190">
    <property type="component" value="Unassembled WGS sequence"/>
</dbReference>
<comment type="caution">
    <text evidence="3">The sequence shown here is derived from an EMBL/GenBank/DDBJ whole genome shotgun (WGS) entry which is preliminary data.</text>
</comment>
<reference evidence="3" key="1">
    <citation type="submission" date="2021-05" db="EMBL/GenBank/DDBJ databases">
        <title>The genome of the haptophyte Pavlova lutheri (Diacronema luteri, Pavlovales) - a model for lipid biosynthesis in eukaryotic algae.</title>
        <authorList>
            <person name="Hulatt C.J."/>
            <person name="Posewitz M.C."/>
        </authorList>
    </citation>
    <scope>NUCLEOTIDE SEQUENCE</scope>
    <source>
        <strain evidence="3">NIVA-4/92</strain>
    </source>
</reference>
<evidence type="ECO:0000313" key="4">
    <source>
        <dbReference type="Proteomes" id="UP000751190"/>
    </source>
</evidence>
<keyword evidence="4" id="KW-1185">Reference proteome</keyword>
<name>A0A8J5XN96_DIALT</name>
<feature type="transmembrane region" description="Helical" evidence="1">
    <location>
        <begin position="79"/>
        <end position="101"/>
    </location>
</feature>
<evidence type="ECO:0000256" key="2">
    <source>
        <dbReference type="SAM" id="SignalP"/>
    </source>
</evidence>
<protein>
    <submittedName>
        <fullName evidence="3">Uncharacterized protein</fullName>
    </submittedName>
</protein>
<dbReference type="AlphaFoldDB" id="A0A8J5XN96"/>
<keyword evidence="1" id="KW-0472">Membrane</keyword>
<keyword evidence="1" id="KW-0812">Transmembrane</keyword>